<sequence length="1263" mass="143239">MSTTLDDSGVLREQGNQAFKQGQFQEAIDRYTDALNILKDLQLSETNKNDLTKCYSNRSQCYINLGQYEDAIEDSTRALEYTPSDQKSLYRRANAFERSGKLKEAISDAQRLISISSKAGGTDEQTYNLLKKLRETAQNKVSQQTQLTNQIKQMFETIISKSNQDETALNNLLVVSRDDAGAEAILSFDPDLQHLTEFIQRNERTTVLGVLRILSAIVKNSYRRAEIVYNKLGLKPIARCFAMNDAEIPTNASILIHNMLMSICDLENRRKVRKPMNVAYNFDKPVIEFINETFRMLLDLIDDKSCSGIGRDCCLDLIVKFVDRANGCNWTNKFIISGLPKVLRVAATVPELPESEKKQYPLTEQTKMHLSMVLSIIYHDLCSDKERESYNNECMEFVKALRERDDVQSRVRTISVLSVLLQGPFDTGNAILGSQNLVDLMIQMAGSSDELQERIAVEAIVLSASKKDKAAGILNLGAEILKNLYQSANEQIKVIALVGLSKIASSKGTDSSANLVTEGSCQTLALACCKFLTTSPSFDIRRWSADGLAYLTLDADVKEDLVNNLSAIKSLFNLCQCEDAHVLYSITTIFVNLTNTYDIRKPDKEMTELANYAKQHVPKEHPKDDTEFFEERRRKLVDAGIIPVLIHLCKHKSANCREQVSRIFLGLCENEKYRGPIVAAGGAKSLLPLASDGTPVGQTKAAQALAKIAITTNPENAFPGQRMLEVVRPILKLLKVENTALENFEALMALTNLAGVGENVRKRILKEDGFVNIEHYMYDEHKMLRRAATECMCNLVVQEEVVKYFTGENDRIKLLVLLCGEEDDDSLIKAALGTIAVLSSLQIDLDDFKDVELQEDDRKKLNEYIEDNRIICQKILDVASFIEIFKQLCASEDLEIQFRALYIIRNITKVNKELATRIVETDLMDILLGIKEMKDNRLVNEKNRKIISDIIQLYGVSFYAYKTLINSTELQPVVRYWNRLKPGATDLTETRISYLTTDDVNVDQLEWIRTLSVSPGDPFPTNFNKTSNSPVVLDSKDIHNKTTAVFIYSSSSFKPNSSDKSLLESKSFVVNVTQTFINKNEDNNTSFTSTIKSVQDTFPIYKKHLVQIAQSKYTDPKTQQTRYWYHTIDTLIGADWTFDSILCQAYIRQKPNTIPIHAFHSNTKDIWTNTLQIESTPLPIGNNQWKYDGIPFYAYKTSMNSTLLKPVWLYWNRINYGTEDVSQPRRSYFLMSDIADDNLPEWKLDRILFYAFPPNINVTQLDK</sequence>
<evidence type="ECO:0000256" key="5">
    <source>
        <dbReference type="ARBA" id="ARBA00022782"/>
    </source>
</evidence>
<evidence type="ECO:0000256" key="2">
    <source>
        <dbReference type="ARBA" id="ARBA00022473"/>
    </source>
</evidence>
<gene>
    <name evidence="9" type="ORF">JYZ213_LOCUS33264</name>
</gene>
<dbReference type="Pfam" id="PF11701">
    <property type="entry name" value="UNC45-central"/>
    <property type="match status" value="1"/>
</dbReference>
<evidence type="ECO:0000256" key="6">
    <source>
        <dbReference type="ARBA" id="ARBA00023186"/>
    </source>
</evidence>
<dbReference type="InterPro" id="IPR024660">
    <property type="entry name" value="UCS_central_dom"/>
</dbReference>
<reference evidence="9" key="1">
    <citation type="submission" date="2021-02" db="EMBL/GenBank/DDBJ databases">
        <authorList>
            <person name="Nowell W R."/>
        </authorList>
    </citation>
    <scope>NUCLEOTIDE SEQUENCE</scope>
</reference>
<dbReference type="SMART" id="SM00028">
    <property type="entry name" value="TPR"/>
    <property type="match status" value="3"/>
</dbReference>
<dbReference type="EMBL" id="CAJNOG010000623">
    <property type="protein sequence ID" value="CAF1318476.1"/>
    <property type="molecule type" value="Genomic_DNA"/>
</dbReference>
<feature type="domain" description="UNC-45/Cro1/She4 central" evidence="8">
    <location>
        <begin position="314"/>
        <end position="503"/>
    </location>
</feature>
<evidence type="ECO:0000313" key="10">
    <source>
        <dbReference type="Proteomes" id="UP000663845"/>
    </source>
</evidence>
<dbReference type="PANTHER" id="PTHR45994">
    <property type="entry name" value="FI21225P1"/>
    <property type="match status" value="1"/>
</dbReference>
<keyword evidence="5" id="KW-0221">Differentiation</keyword>
<dbReference type="InterPro" id="IPR011989">
    <property type="entry name" value="ARM-like"/>
</dbReference>
<accession>A0A815FFU3</accession>
<dbReference type="InterPro" id="IPR011990">
    <property type="entry name" value="TPR-like_helical_dom_sf"/>
</dbReference>
<evidence type="ECO:0000259" key="8">
    <source>
        <dbReference type="Pfam" id="PF11701"/>
    </source>
</evidence>
<protein>
    <recommendedName>
        <fullName evidence="8">UNC-45/Cro1/She4 central domain-containing protein</fullName>
    </recommendedName>
</protein>
<dbReference type="InterPro" id="IPR019734">
    <property type="entry name" value="TPR_rpt"/>
</dbReference>
<keyword evidence="3" id="KW-0963">Cytoplasm</keyword>
<keyword evidence="6" id="KW-0143">Chaperone</keyword>
<dbReference type="Gene3D" id="1.25.10.10">
    <property type="entry name" value="Leucine-rich Repeat Variant"/>
    <property type="match status" value="2"/>
</dbReference>
<evidence type="ECO:0000256" key="7">
    <source>
        <dbReference type="PROSITE-ProRule" id="PRU00339"/>
    </source>
</evidence>
<evidence type="ECO:0000256" key="3">
    <source>
        <dbReference type="ARBA" id="ARBA00022490"/>
    </source>
</evidence>
<dbReference type="GO" id="GO:0030154">
    <property type="term" value="P:cell differentiation"/>
    <property type="evidence" value="ECO:0007669"/>
    <property type="project" value="UniProtKB-KW"/>
</dbReference>
<evidence type="ECO:0000313" key="9">
    <source>
        <dbReference type="EMBL" id="CAF1318476.1"/>
    </source>
</evidence>
<proteinExistence type="predicted"/>
<dbReference type="Pfam" id="PF13432">
    <property type="entry name" value="TPR_16"/>
    <property type="match status" value="1"/>
</dbReference>
<dbReference type="InterPro" id="IPR016024">
    <property type="entry name" value="ARM-type_fold"/>
</dbReference>
<dbReference type="Gene3D" id="1.25.40.10">
    <property type="entry name" value="Tetratricopeptide repeat domain"/>
    <property type="match status" value="1"/>
</dbReference>
<dbReference type="PROSITE" id="PS50005">
    <property type="entry name" value="TPR"/>
    <property type="match status" value="1"/>
</dbReference>
<dbReference type="SUPFAM" id="SSF48371">
    <property type="entry name" value="ARM repeat"/>
    <property type="match status" value="1"/>
</dbReference>
<keyword evidence="7" id="KW-0802">TPR repeat</keyword>
<dbReference type="SUPFAM" id="SSF48452">
    <property type="entry name" value="TPR-like"/>
    <property type="match status" value="1"/>
</dbReference>
<dbReference type="Proteomes" id="UP000663845">
    <property type="component" value="Unassembled WGS sequence"/>
</dbReference>
<name>A0A815FFU3_9BILA</name>
<keyword evidence="4" id="KW-0517">Myogenesis</keyword>
<keyword evidence="2" id="KW-0217">Developmental protein</keyword>
<dbReference type="GO" id="GO:0051879">
    <property type="term" value="F:Hsp90 protein binding"/>
    <property type="evidence" value="ECO:0007669"/>
    <property type="project" value="TreeGrafter"/>
</dbReference>
<comment type="subcellular location">
    <subcellularLocation>
        <location evidence="1">Cytoplasm</location>
        <location evidence="1">Perinuclear region</location>
    </subcellularLocation>
</comment>
<dbReference type="GO" id="GO:0007517">
    <property type="term" value="P:muscle organ development"/>
    <property type="evidence" value="ECO:0007669"/>
    <property type="project" value="UniProtKB-KW"/>
</dbReference>
<organism evidence="9 10">
    <name type="scientific">Adineta steineri</name>
    <dbReference type="NCBI Taxonomy" id="433720"/>
    <lineage>
        <taxon>Eukaryota</taxon>
        <taxon>Metazoa</taxon>
        <taxon>Spiralia</taxon>
        <taxon>Gnathifera</taxon>
        <taxon>Rotifera</taxon>
        <taxon>Eurotatoria</taxon>
        <taxon>Bdelloidea</taxon>
        <taxon>Adinetida</taxon>
        <taxon>Adinetidae</taxon>
        <taxon>Adineta</taxon>
    </lineage>
</organism>
<dbReference type="AlphaFoldDB" id="A0A815FFU3"/>
<dbReference type="PANTHER" id="PTHR45994:SF1">
    <property type="entry name" value="FI21225P1"/>
    <property type="match status" value="1"/>
</dbReference>
<evidence type="ECO:0000256" key="1">
    <source>
        <dbReference type="ARBA" id="ARBA00004556"/>
    </source>
</evidence>
<dbReference type="GO" id="GO:0048471">
    <property type="term" value="C:perinuclear region of cytoplasm"/>
    <property type="evidence" value="ECO:0007669"/>
    <property type="project" value="UniProtKB-SubCell"/>
</dbReference>
<comment type="caution">
    <text evidence="9">The sequence shown here is derived from an EMBL/GenBank/DDBJ whole genome shotgun (WGS) entry which is preliminary data.</text>
</comment>
<feature type="repeat" description="TPR" evidence="7">
    <location>
        <begin position="52"/>
        <end position="85"/>
    </location>
</feature>
<evidence type="ECO:0000256" key="4">
    <source>
        <dbReference type="ARBA" id="ARBA00022541"/>
    </source>
</evidence>